<dbReference type="InterPro" id="IPR036388">
    <property type="entry name" value="WH-like_DNA-bd_sf"/>
</dbReference>
<dbReference type="HAMAP" id="MF_00772">
    <property type="entry name" value="OGT"/>
    <property type="match status" value="1"/>
</dbReference>
<dbReference type="AlphaFoldDB" id="A0A430AI41"/>
<evidence type="ECO:0000256" key="5">
    <source>
        <dbReference type="ARBA" id="ARBA00022679"/>
    </source>
</evidence>
<feature type="active site" description="Nucleophile; methyl group acceptor" evidence="9">
    <location>
        <position position="121"/>
    </location>
</feature>
<keyword evidence="7 9" id="KW-0234">DNA repair</keyword>
<name>A0A430AI41_9ENTE</name>
<keyword evidence="3 9" id="KW-0963">Cytoplasm</keyword>
<comment type="catalytic activity">
    <reaction evidence="8 9">
        <text>a 6-O-methyl-2'-deoxyguanosine in DNA + L-cysteinyl-[protein] = S-methyl-L-cysteinyl-[protein] + a 2'-deoxyguanosine in DNA</text>
        <dbReference type="Rhea" id="RHEA:24000"/>
        <dbReference type="Rhea" id="RHEA-COMP:10131"/>
        <dbReference type="Rhea" id="RHEA-COMP:10132"/>
        <dbReference type="Rhea" id="RHEA-COMP:11367"/>
        <dbReference type="Rhea" id="RHEA-COMP:11368"/>
        <dbReference type="ChEBI" id="CHEBI:29950"/>
        <dbReference type="ChEBI" id="CHEBI:82612"/>
        <dbReference type="ChEBI" id="CHEBI:85445"/>
        <dbReference type="ChEBI" id="CHEBI:85448"/>
        <dbReference type="EC" id="2.1.1.63"/>
    </reaction>
</comment>
<dbReference type="Pfam" id="PF01035">
    <property type="entry name" value="DNA_binding_1"/>
    <property type="match status" value="1"/>
</dbReference>
<dbReference type="EMBL" id="NGJZ01000002">
    <property type="protein sequence ID" value="RSU07427.1"/>
    <property type="molecule type" value="Genomic_DNA"/>
</dbReference>
<dbReference type="Gene3D" id="1.10.10.10">
    <property type="entry name" value="Winged helix-like DNA-binding domain superfamily/Winged helix DNA-binding domain"/>
    <property type="match status" value="1"/>
</dbReference>
<keyword evidence="13" id="KW-1185">Reference proteome</keyword>
<dbReference type="InterPro" id="IPR008332">
    <property type="entry name" value="MethylG_MeTrfase_N"/>
</dbReference>
<dbReference type="RefSeq" id="WP_126825579.1">
    <property type="nucleotide sequence ID" value="NZ_JBHLWU010000002.1"/>
</dbReference>
<dbReference type="InterPro" id="IPR014048">
    <property type="entry name" value="MethylDNA_cys_MeTrfase_DNA-bd"/>
</dbReference>
<comment type="function">
    <text evidence="9">Involved in the cellular defense against the biological effects of O6-methylguanine (O6-MeG) and O4-methylthymine (O4-MeT) in DNA. Repairs the methylated nucleobase in DNA by stoichiometrically transferring the methyl group to a cysteine residue in the enzyme. This is a suicide reaction: the enzyme is irreversibly inactivated.</text>
</comment>
<evidence type="ECO:0000256" key="6">
    <source>
        <dbReference type="ARBA" id="ARBA00022763"/>
    </source>
</evidence>
<dbReference type="GO" id="GO:0032259">
    <property type="term" value="P:methylation"/>
    <property type="evidence" value="ECO:0007669"/>
    <property type="project" value="UniProtKB-KW"/>
</dbReference>
<evidence type="ECO:0000313" key="12">
    <source>
        <dbReference type="EMBL" id="RSU07427.1"/>
    </source>
</evidence>
<evidence type="ECO:0000259" key="11">
    <source>
        <dbReference type="Pfam" id="PF02870"/>
    </source>
</evidence>
<accession>A0A430AI41</accession>
<evidence type="ECO:0000256" key="8">
    <source>
        <dbReference type="ARBA" id="ARBA00049348"/>
    </source>
</evidence>
<keyword evidence="5 9" id="KW-0808">Transferase</keyword>
<dbReference type="GO" id="GO:0005737">
    <property type="term" value="C:cytoplasm"/>
    <property type="evidence" value="ECO:0007669"/>
    <property type="project" value="UniProtKB-SubCell"/>
</dbReference>
<organism evidence="12 13">
    <name type="scientific">Vagococcus entomophilus</name>
    <dbReference type="NCBI Taxonomy" id="1160095"/>
    <lineage>
        <taxon>Bacteria</taxon>
        <taxon>Bacillati</taxon>
        <taxon>Bacillota</taxon>
        <taxon>Bacilli</taxon>
        <taxon>Lactobacillales</taxon>
        <taxon>Enterococcaceae</taxon>
        <taxon>Vagococcus</taxon>
    </lineage>
</organism>
<evidence type="ECO:0000256" key="2">
    <source>
        <dbReference type="ARBA" id="ARBA00008711"/>
    </source>
</evidence>
<evidence type="ECO:0000313" key="13">
    <source>
        <dbReference type="Proteomes" id="UP000288669"/>
    </source>
</evidence>
<evidence type="ECO:0000256" key="4">
    <source>
        <dbReference type="ARBA" id="ARBA00022603"/>
    </source>
</evidence>
<feature type="domain" description="Methylated-DNA-[protein]-cysteine S-methyltransferase DNA binding" evidence="10">
    <location>
        <begin position="71"/>
        <end position="153"/>
    </location>
</feature>
<gene>
    <name evidence="12" type="ORF">CBF30_09050</name>
</gene>
<evidence type="ECO:0000256" key="3">
    <source>
        <dbReference type="ARBA" id="ARBA00022490"/>
    </source>
</evidence>
<dbReference type="Pfam" id="PF02870">
    <property type="entry name" value="Methyltransf_1N"/>
    <property type="match status" value="1"/>
</dbReference>
<dbReference type="InterPro" id="IPR001497">
    <property type="entry name" value="MethylDNA_cys_MeTrfase_AS"/>
</dbReference>
<dbReference type="FunFam" id="1.10.10.10:FF:000214">
    <property type="entry name" value="Methylated-DNA--protein-cysteine methyltransferase"/>
    <property type="match status" value="1"/>
</dbReference>
<dbReference type="InterPro" id="IPR036217">
    <property type="entry name" value="MethylDNA_cys_MeTrfase_DNAb"/>
</dbReference>
<comment type="subcellular location">
    <subcellularLocation>
        <location evidence="9">Cytoplasm</location>
    </subcellularLocation>
</comment>
<comment type="similarity">
    <text evidence="2 9">Belongs to the MGMT family.</text>
</comment>
<evidence type="ECO:0000256" key="1">
    <source>
        <dbReference type="ARBA" id="ARBA00001286"/>
    </source>
</evidence>
<protein>
    <recommendedName>
        <fullName evidence="9">Methylated-DNA--protein-cysteine methyltransferase</fullName>
        <ecNumber evidence="9">2.1.1.63</ecNumber>
    </recommendedName>
    <alternativeName>
        <fullName evidence="9">6-O-methylguanine-DNA methyltransferase</fullName>
        <shortName evidence="9">MGMT</shortName>
    </alternativeName>
    <alternativeName>
        <fullName evidence="9">O-6-methylguanine-DNA-alkyltransferase</fullName>
    </alternativeName>
</protein>
<dbReference type="GO" id="GO:0006307">
    <property type="term" value="P:DNA alkylation repair"/>
    <property type="evidence" value="ECO:0007669"/>
    <property type="project" value="UniProtKB-UniRule"/>
</dbReference>
<evidence type="ECO:0000259" key="10">
    <source>
        <dbReference type="Pfam" id="PF01035"/>
    </source>
</evidence>
<dbReference type="InterPro" id="IPR023546">
    <property type="entry name" value="MGMT"/>
</dbReference>
<keyword evidence="6 9" id="KW-0227">DNA damage</keyword>
<reference evidence="12 13" key="1">
    <citation type="submission" date="2017-05" db="EMBL/GenBank/DDBJ databases">
        <title>Vagococcus spp. assemblies.</title>
        <authorList>
            <person name="Gulvik C.A."/>
        </authorList>
    </citation>
    <scope>NUCLEOTIDE SEQUENCE [LARGE SCALE GENOMIC DNA]</scope>
    <source>
        <strain evidence="12 13">DSM 24756</strain>
    </source>
</reference>
<comment type="catalytic activity">
    <reaction evidence="1 9">
        <text>a 4-O-methyl-thymidine in DNA + L-cysteinyl-[protein] = a thymidine in DNA + S-methyl-L-cysteinyl-[protein]</text>
        <dbReference type="Rhea" id="RHEA:53428"/>
        <dbReference type="Rhea" id="RHEA-COMP:10131"/>
        <dbReference type="Rhea" id="RHEA-COMP:10132"/>
        <dbReference type="Rhea" id="RHEA-COMP:13555"/>
        <dbReference type="Rhea" id="RHEA-COMP:13556"/>
        <dbReference type="ChEBI" id="CHEBI:29950"/>
        <dbReference type="ChEBI" id="CHEBI:82612"/>
        <dbReference type="ChEBI" id="CHEBI:137386"/>
        <dbReference type="ChEBI" id="CHEBI:137387"/>
        <dbReference type="EC" id="2.1.1.63"/>
    </reaction>
</comment>
<keyword evidence="4 9" id="KW-0489">Methyltransferase</keyword>
<evidence type="ECO:0000256" key="9">
    <source>
        <dbReference type="HAMAP-Rule" id="MF_00772"/>
    </source>
</evidence>
<dbReference type="GO" id="GO:0003908">
    <property type="term" value="F:methylated-DNA-[protein]-cysteine S-methyltransferase activity"/>
    <property type="evidence" value="ECO:0007669"/>
    <property type="project" value="UniProtKB-UniRule"/>
</dbReference>
<dbReference type="InterPro" id="IPR036631">
    <property type="entry name" value="MGMT_N_sf"/>
</dbReference>
<proteinExistence type="inferred from homology"/>
<sequence>MFHFSDFPPIEIQANSKGITSLTFDTSSPKLPESEREKLFIQQAQLELAEYFCQKRKSFSVPLSLQTGTIFQQKVWQALLAIPYGETRSYQEIATLIDSPKAVRAIGQANKKNPLAIFIPCHRVIGKNGQLTGYMGAHAHSLSVKHKLLQLEKTADF</sequence>
<dbReference type="SUPFAM" id="SSF53155">
    <property type="entry name" value="Methylated DNA-protein cysteine methyltransferase domain"/>
    <property type="match status" value="1"/>
</dbReference>
<dbReference type="CDD" id="cd06445">
    <property type="entry name" value="ATase"/>
    <property type="match status" value="1"/>
</dbReference>
<dbReference type="EC" id="2.1.1.63" evidence="9"/>
<feature type="domain" description="Methylguanine DNA methyltransferase ribonuclease-like" evidence="11">
    <location>
        <begin position="9"/>
        <end position="65"/>
    </location>
</feature>
<dbReference type="Proteomes" id="UP000288669">
    <property type="component" value="Unassembled WGS sequence"/>
</dbReference>
<comment type="caution">
    <text evidence="12">The sequence shown here is derived from an EMBL/GenBank/DDBJ whole genome shotgun (WGS) entry which is preliminary data.</text>
</comment>
<dbReference type="Gene3D" id="3.30.160.70">
    <property type="entry name" value="Methylated DNA-protein cysteine methyltransferase domain"/>
    <property type="match status" value="1"/>
</dbReference>
<dbReference type="OrthoDB" id="9802228at2"/>
<evidence type="ECO:0000256" key="7">
    <source>
        <dbReference type="ARBA" id="ARBA00023204"/>
    </source>
</evidence>
<comment type="miscellaneous">
    <text evidence="9">This enzyme catalyzes only one turnover and therefore is not strictly catalytic. According to one definition, an enzyme is a biocatalyst that acts repeatedly and over many reaction cycles.</text>
</comment>
<dbReference type="NCBIfam" id="TIGR00589">
    <property type="entry name" value="ogt"/>
    <property type="match status" value="1"/>
</dbReference>
<dbReference type="PROSITE" id="PS00374">
    <property type="entry name" value="MGMT"/>
    <property type="match status" value="1"/>
</dbReference>
<dbReference type="PANTHER" id="PTHR10815">
    <property type="entry name" value="METHYLATED-DNA--PROTEIN-CYSTEINE METHYLTRANSFERASE"/>
    <property type="match status" value="1"/>
</dbReference>
<dbReference type="SUPFAM" id="SSF46767">
    <property type="entry name" value="Methylated DNA-protein cysteine methyltransferase, C-terminal domain"/>
    <property type="match status" value="1"/>
</dbReference>
<dbReference type="PANTHER" id="PTHR10815:SF5">
    <property type="entry name" value="METHYLATED-DNA--PROTEIN-CYSTEINE METHYLTRANSFERASE"/>
    <property type="match status" value="1"/>
</dbReference>